<accession>A0A2N9LVP4</accession>
<proteinExistence type="predicted"/>
<sequence length="86" mass="9937">MLSPRAKSRLMSSRLGGINSHPAQIRFMLGERDYHLNVEYLGRLEIAISGRFTGRIYRFNPVQPIQQVDPRDAFYLLASRRFGVAR</sequence>
<name>A0A2N9LVP4_9BACT</name>
<evidence type="ECO:0000313" key="1">
    <source>
        <dbReference type="EMBL" id="SPE27296.1"/>
    </source>
</evidence>
<dbReference type="AlphaFoldDB" id="A0A2N9LVP4"/>
<dbReference type="EMBL" id="OKRB01000118">
    <property type="protein sequence ID" value="SPE27296.1"/>
    <property type="molecule type" value="Genomic_DNA"/>
</dbReference>
<reference evidence="2" key="1">
    <citation type="submission" date="2018-02" db="EMBL/GenBank/DDBJ databases">
        <authorList>
            <person name="Hausmann B."/>
        </authorList>
    </citation>
    <scope>NUCLEOTIDE SEQUENCE [LARGE SCALE GENOMIC DNA]</scope>
    <source>
        <strain evidence="2">Peat soil MAG SbA5</strain>
    </source>
</reference>
<gene>
    <name evidence="1" type="ORF">SBA5_590020</name>
</gene>
<evidence type="ECO:0000313" key="2">
    <source>
        <dbReference type="Proteomes" id="UP000239735"/>
    </source>
</evidence>
<organism evidence="1 2">
    <name type="scientific">Candidatus Sulfuritelmatomonas gaucii</name>
    <dbReference type="NCBI Taxonomy" id="2043161"/>
    <lineage>
        <taxon>Bacteria</taxon>
        <taxon>Pseudomonadati</taxon>
        <taxon>Acidobacteriota</taxon>
        <taxon>Terriglobia</taxon>
        <taxon>Terriglobales</taxon>
        <taxon>Acidobacteriaceae</taxon>
        <taxon>Candidatus Sulfuritelmatomonas</taxon>
    </lineage>
</organism>
<dbReference type="Proteomes" id="UP000239735">
    <property type="component" value="Unassembled WGS sequence"/>
</dbReference>
<protein>
    <submittedName>
        <fullName evidence="1">Uncharacterized protein</fullName>
    </submittedName>
</protein>